<evidence type="ECO:0000313" key="3">
    <source>
        <dbReference type="RefSeq" id="XP_013378878.1"/>
    </source>
</evidence>
<evidence type="ECO:0000313" key="2">
    <source>
        <dbReference type="Proteomes" id="UP000085678"/>
    </source>
</evidence>
<protein>
    <submittedName>
        <fullName evidence="3">Uncharacterized protein LOC106150553</fullName>
    </submittedName>
</protein>
<reference evidence="3" key="1">
    <citation type="submission" date="2025-08" db="UniProtKB">
        <authorList>
            <consortium name="RefSeq"/>
        </authorList>
    </citation>
    <scope>IDENTIFICATION</scope>
    <source>
        <tissue evidence="3">Gonads</tissue>
    </source>
</reference>
<dbReference type="GeneID" id="106150553"/>
<feature type="transmembrane region" description="Helical" evidence="1">
    <location>
        <begin position="87"/>
        <end position="113"/>
    </location>
</feature>
<feature type="transmembrane region" description="Helical" evidence="1">
    <location>
        <begin position="259"/>
        <end position="283"/>
    </location>
</feature>
<dbReference type="RefSeq" id="XP_013378878.1">
    <property type="nucleotide sequence ID" value="XM_013523424.1"/>
</dbReference>
<evidence type="ECO:0000256" key="1">
    <source>
        <dbReference type="SAM" id="Phobius"/>
    </source>
</evidence>
<keyword evidence="1" id="KW-1133">Transmembrane helix</keyword>
<keyword evidence="1" id="KW-0472">Membrane</keyword>
<keyword evidence="2" id="KW-1185">Reference proteome</keyword>
<feature type="transmembrane region" description="Helical" evidence="1">
    <location>
        <begin position="192"/>
        <end position="215"/>
    </location>
</feature>
<organism evidence="2 3">
    <name type="scientific">Lingula anatina</name>
    <name type="common">Brachiopod</name>
    <name type="synonym">Lingula unguis</name>
    <dbReference type="NCBI Taxonomy" id="7574"/>
    <lineage>
        <taxon>Eukaryota</taxon>
        <taxon>Metazoa</taxon>
        <taxon>Spiralia</taxon>
        <taxon>Lophotrochozoa</taxon>
        <taxon>Brachiopoda</taxon>
        <taxon>Linguliformea</taxon>
        <taxon>Lingulata</taxon>
        <taxon>Lingulida</taxon>
        <taxon>Linguloidea</taxon>
        <taxon>Lingulidae</taxon>
        <taxon>Lingula</taxon>
    </lineage>
</organism>
<name>A0A1S3GYP2_LINAN</name>
<proteinExistence type="predicted"/>
<dbReference type="InParanoid" id="A0A1S3GYP2"/>
<keyword evidence="1" id="KW-0812">Transmembrane</keyword>
<dbReference type="KEGG" id="lak:106150553"/>
<feature type="transmembrane region" description="Helical" evidence="1">
    <location>
        <begin position="158"/>
        <end position="180"/>
    </location>
</feature>
<gene>
    <name evidence="3" type="primary">LOC106150553</name>
</gene>
<dbReference type="Proteomes" id="UP000085678">
    <property type="component" value="Unplaced"/>
</dbReference>
<accession>A0A1S3GYP2</accession>
<sequence>MEKNTSILQVCPLWFSGQCTVDTGPLLNSLSVGAVRSWILCAQFSVLLPVVLRLIQIQWSMDLAIADRHPVSTSSDGDADHKLLNQFMFVLITVFWIVESLEVCLILDAAAFGREYIDIVQGSAIAAEVYIVLANAILHKAVDAFCKETAYSSLLQAIVVYMASFLVDLPILICRVRLFWFVDTTGRLEGSFFIWLIKDLAVIISCLIIGCVILIKRVCKKRCPCQSHCKIAELDCFREAYRSKMHVKEAFKSSHWVKFLCAFFTLFLVGALIGVALVINAFAR</sequence>
<feature type="transmembrane region" description="Helical" evidence="1">
    <location>
        <begin position="119"/>
        <end position="138"/>
    </location>
</feature>
<dbReference type="AlphaFoldDB" id="A0A1S3GYP2"/>